<dbReference type="PANTHER" id="PTHR13743:SF112">
    <property type="entry name" value="BEACH DOMAIN-CONTAINING PROTEIN"/>
    <property type="match status" value="1"/>
</dbReference>
<dbReference type="GO" id="GO:0008104">
    <property type="term" value="P:intracellular protein localization"/>
    <property type="evidence" value="ECO:0007669"/>
    <property type="project" value="TreeGrafter"/>
</dbReference>
<keyword evidence="5" id="KW-1185">Reference proteome</keyword>
<protein>
    <submittedName>
        <fullName evidence="4">Uncharacterized protein</fullName>
    </submittedName>
</protein>
<feature type="compositionally biased region" description="Low complexity" evidence="1">
    <location>
        <begin position="530"/>
        <end position="540"/>
    </location>
</feature>
<dbReference type="Proteomes" id="UP000267029">
    <property type="component" value="Unassembled WGS sequence"/>
</dbReference>
<name>A0A0R3UAX9_MESCO</name>
<dbReference type="CDD" id="cd01201">
    <property type="entry name" value="PH_BEACH"/>
    <property type="match status" value="1"/>
</dbReference>
<feature type="region of interest" description="Disordered" evidence="1">
    <location>
        <begin position="558"/>
        <end position="600"/>
    </location>
</feature>
<organism evidence="4 5">
    <name type="scientific">Mesocestoides corti</name>
    <name type="common">Flatworm</name>
    <dbReference type="NCBI Taxonomy" id="53468"/>
    <lineage>
        <taxon>Eukaryota</taxon>
        <taxon>Metazoa</taxon>
        <taxon>Spiralia</taxon>
        <taxon>Lophotrochozoa</taxon>
        <taxon>Platyhelminthes</taxon>
        <taxon>Cestoda</taxon>
        <taxon>Eucestoda</taxon>
        <taxon>Cyclophyllidea</taxon>
        <taxon>Mesocestoididae</taxon>
        <taxon>Mesocestoides</taxon>
    </lineage>
</organism>
<dbReference type="SUPFAM" id="SSF81837">
    <property type="entry name" value="BEACH domain"/>
    <property type="match status" value="1"/>
</dbReference>
<gene>
    <name evidence="4" type="ORF">MCOS_LOCUS4079</name>
</gene>
<dbReference type="EMBL" id="UXSR01001248">
    <property type="protein sequence ID" value="VDD78076.1"/>
    <property type="molecule type" value="Genomic_DNA"/>
</dbReference>
<sequence length="857" mass="96430">MSGLLLDRLKVWDLGSGPEEYAAMTLHFLLIWASRGNFATNGSAPQACARLHDAICVFSPDVNVDRIVFLTFRIGSLIQESFVEPTSSASEETAPQHTREQSHPVVKFEAYPEDAEVPENANIHNAESYLFHASLLKSLLDKYYCELQIGQLAPHLPLKSANFIAEFRVYFVEHADEWRVFLSRFQGAMEDYTRDYIVNPFTEQSLLRALANECLIKARRERSQHILAATQRLAEHHPNFVPLGQPARVLNESDRSIPNSRTGLNLASTQLVTTNSSGGSRTQLPTPQVRRGSLASRSLASSAQLFFQLEENVRNRKSQTGICDAFDPQKMEKQALALASIRRKRWLNLRFEFVRASPTALWFSPFPVELHWRLSDLETALRVRGKLEPDPWFSTHAGASDERDGFVRQISRLEDGGNILRKLSCATGDQQLCHLLQQAKTVLGEGKTDADTLAAGDVPDASVVKCLHQSLSKSCELLALSMDGTEVLRQRIRKGSLVGYMDVNGDFVADEDWKNIKQDGSDKSFDENKSSSTMDLSKSSKGTEQLVFVETGECRVLEKTSESGPSEAAESEEAEKTDEAGEEEEEEEGPTVLPAPRFFEEPSPLKGEELRAPCQLVSYLRIVAGWLAVTPNSIHFLQNHAEEIICDIDFSSSDQLRASEATRDFSIVLNMGDIREVHLCRYNLQRSAIEIFLVDHQSYFFNFPADHRNKVYTCIMSHRMPQLIYRKGRSPAEVFKFSRLMELWANREISNFEYLMRLNTIAGRTNNDLSQYPVVSQFSVSSSSLCFVEFNAFRIIIDIVYGSFESALIMVCFEAWEGKQEGVGRNPKYGVETRLQSRDSNLQTSLGPAKHLTVNAC</sequence>
<dbReference type="InterPro" id="IPR036372">
    <property type="entry name" value="BEACH_dom_sf"/>
</dbReference>
<evidence type="ECO:0000259" key="2">
    <source>
        <dbReference type="PROSITE" id="PS50197"/>
    </source>
</evidence>
<dbReference type="PROSITE" id="PS50197">
    <property type="entry name" value="BEACH"/>
    <property type="match status" value="1"/>
</dbReference>
<dbReference type="PROSITE" id="PS51783">
    <property type="entry name" value="PH_BEACH"/>
    <property type="match status" value="1"/>
</dbReference>
<dbReference type="STRING" id="53468.A0A0R3UAX9"/>
<feature type="compositionally biased region" description="Acidic residues" evidence="1">
    <location>
        <begin position="569"/>
        <end position="589"/>
    </location>
</feature>
<dbReference type="OrthoDB" id="26681at2759"/>
<dbReference type="InterPro" id="IPR011993">
    <property type="entry name" value="PH-like_dom_sf"/>
</dbReference>
<dbReference type="GO" id="GO:0019901">
    <property type="term" value="F:protein kinase binding"/>
    <property type="evidence" value="ECO:0007669"/>
    <property type="project" value="TreeGrafter"/>
</dbReference>
<dbReference type="Pfam" id="PF02138">
    <property type="entry name" value="Beach"/>
    <property type="match status" value="1"/>
</dbReference>
<dbReference type="AlphaFoldDB" id="A0A0R3UAX9"/>
<feature type="domain" description="BEACH-type PH" evidence="3">
    <location>
        <begin position="603"/>
        <end position="716"/>
    </location>
</feature>
<dbReference type="Pfam" id="PF14844">
    <property type="entry name" value="PH_BEACH"/>
    <property type="match status" value="1"/>
</dbReference>
<feature type="region of interest" description="Disordered" evidence="1">
    <location>
        <begin position="517"/>
        <end position="543"/>
    </location>
</feature>
<dbReference type="PANTHER" id="PTHR13743">
    <property type="entry name" value="BEIGE/BEACH-RELATED"/>
    <property type="match status" value="1"/>
</dbReference>
<dbReference type="InterPro" id="IPR000409">
    <property type="entry name" value="BEACH_dom"/>
</dbReference>
<dbReference type="InterPro" id="IPR023362">
    <property type="entry name" value="PH-BEACH_dom"/>
</dbReference>
<feature type="compositionally biased region" description="Basic and acidic residues" evidence="1">
    <location>
        <begin position="517"/>
        <end position="529"/>
    </location>
</feature>
<dbReference type="Gene3D" id="2.30.29.30">
    <property type="entry name" value="Pleckstrin-homology domain (PH domain)/Phosphotyrosine-binding domain (PTB)"/>
    <property type="match status" value="1"/>
</dbReference>
<feature type="domain" description="BEACH" evidence="2">
    <location>
        <begin position="729"/>
        <end position="857"/>
    </location>
</feature>
<reference evidence="4 5" key="1">
    <citation type="submission" date="2018-10" db="EMBL/GenBank/DDBJ databases">
        <authorList>
            <consortium name="Pathogen Informatics"/>
        </authorList>
    </citation>
    <scope>NUCLEOTIDE SEQUENCE [LARGE SCALE GENOMIC DNA]</scope>
</reference>
<evidence type="ECO:0000313" key="5">
    <source>
        <dbReference type="Proteomes" id="UP000267029"/>
    </source>
</evidence>
<dbReference type="GO" id="GO:0005829">
    <property type="term" value="C:cytosol"/>
    <property type="evidence" value="ECO:0007669"/>
    <property type="project" value="TreeGrafter"/>
</dbReference>
<proteinExistence type="predicted"/>
<dbReference type="SUPFAM" id="SSF50729">
    <property type="entry name" value="PH domain-like"/>
    <property type="match status" value="1"/>
</dbReference>
<accession>A0A0R3UAX9</accession>
<dbReference type="Gene3D" id="1.10.1540.10">
    <property type="entry name" value="BEACH domain"/>
    <property type="match status" value="1"/>
</dbReference>
<dbReference type="GO" id="GO:0016020">
    <property type="term" value="C:membrane"/>
    <property type="evidence" value="ECO:0007669"/>
    <property type="project" value="TreeGrafter"/>
</dbReference>
<evidence type="ECO:0000259" key="3">
    <source>
        <dbReference type="PROSITE" id="PS51783"/>
    </source>
</evidence>
<dbReference type="InterPro" id="IPR050865">
    <property type="entry name" value="BEACH_Domain"/>
</dbReference>
<evidence type="ECO:0000313" key="4">
    <source>
        <dbReference type="EMBL" id="VDD78076.1"/>
    </source>
</evidence>
<evidence type="ECO:0000256" key="1">
    <source>
        <dbReference type="SAM" id="MobiDB-lite"/>
    </source>
</evidence>